<dbReference type="SMART" id="SM00238">
    <property type="entry name" value="BIR"/>
    <property type="match status" value="2"/>
</dbReference>
<dbReference type="OrthoDB" id="6198677at2759"/>
<dbReference type="EMBL" id="CACVKT020010441">
    <property type="protein sequence ID" value="CAC5426689.1"/>
    <property type="molecule type" value="Genomic_DNA"/>
</dbReference>
<dbReference type="GO" id="GO:0005634">
    <property type="term" value="C:nucleus"/>
    <property type="evidence" value="ECO:0007669"/>
    <property type="project" value="TreeGrafter"/>
</dbReference>
<dbReference type="InterPro" id="IPR050784">
    <property type="entry name" value="IAP"/>
</dbReference>
<dbReference type="GO" id="GO:0005737">
    <property type="term" value="C:cytoplasm"/>
    <property type="evidence" value="ECO:0007669"/>
    <property type="project" value="TreeGrafter"/>
</dbReference>
<sequence length="623" mass="73146">MKSNFVLVRLAVFWFLLLDIPVSLTTIPICLTWNTKGNYLFVECMIYNATSVSEIFIVDPYGRNRLPCSTMDFPGCDERHQNDLNYADVSDYITTWTIKTPKKGAEGEWKCRHGHEEKHCTMSTIDIELSGEISKTKEEHVFKLECFSCRKPYIEGVDIYVNGVLEDSIRHRYGLCYHKKTSCYPEKCTCLSGGRHFTWNFNSDLSYIQFTCAMHFKEKTNSAITIHKASLIYNGTAIDEDEQSRSEILPLQEKELDDDCPRCNGSTNQDRDVMCYRNIFNKRLAETCLDNLKIYSNAFDHLKQFGLELLKCWGVEVEKDRVSFHMNKLQSLGCRHHIFIHDVTACFFRGRSFQFLRLYDVMKFELSHLKLHKNMYDELNKIFKMITDTKGEKWWYHYRRNGLNCKGASQEAFNLVFLNEKRFVIFEQFQSIESRLSTFQEYPIENKSYRKKLALAGFFYNHVSDYVQCFECGGCLRAWKSMSDPMIRHQTTFKTCQFACHTKWKESSTMDVEPATYDSMHTLEDRLNSFKSFPDTHSRDDLKQLAHAGFYYYGIAEDIVCAACNIGFASVENSEYIVRLHKKYSRKCPFIHKSKNHAMKSRSFESIDNFVPFLEIERRQHDF</sequence>
<dbReference type="PROSITE" id="PS50143">
    <property type="entry name" value="BIR_REPEAT_2"/>
    <property type="match status" value="2"/>
</dbReference>
<dbReference type="SUPFAM" id="SSF57924">
    <property type="entry name" value="Inhibitor of apoptosis (IAP) repeat"/>
    <property type="match status" value="2"/>
</dbReference>
<accession>A0A6J8F170</accession>
<dbReference type="Proteomes" id="UP000507470">
    <property type="component" value="Unassembled WGS sequence"/>
</dbReference>
<dbReference type="PANTHER" id="PTHR10044:SF139">
    <property type="entry name" value="DEATH-ASSOCIATED INHIBITOR OF APOPTOSIS 2"/>
    <property type="match status" value="1"/>
</dbReference>
<keyword evidence="2" id="KW-1185">Reference proteome</keyword>
<evidence type="ECO:0000313" key="2">
    <source>
        <dbReference type="Proteomes" id="UP000507470"/>
    </source>
</evidence>
<dbReference type="GO" id="GO:0051726">
    <property type="term" value="P:regulation of cell cycle"/>
    <property type="evidence" value="ECO:0007669"/>
    <property type="project" value="TreeGrafter"/>
</dbReference>
<dbReference type="AlphaFoldDB" id="A0A6J8F170"/>
<protein>
    <submittedName>
        <fullName evidence="1">NAIP</fullName>
    </submittedName>
</protein>
<gene>
    <name evidence="1" type="ORF">MCOR_58376</name>
</gene>
<reference evidence="1 2" key="1">
    <citation type="submission" date="2020-06" db="EMBL/GenBank/DDBJ databases">
        <authorList>
            <person name="Li R."/>
            <person name="Bekaert M."/>
        </authorList>
    </citation>
    <scope>NUCLEOTIDE SEQUENCE [LARGE SCALE GENOMIC DNA]</scope>
    <source>
        <strain evidence="2">wild</strain>
    </source>
</reference>
<dbReference type="InterPro" id="IPR001370">
    <property type="entry name" value="BIR_rpt"/>
</dbReference>
<dbReference type="Pfam" id="PF00653">
    <property type="entry name" value="BIR"/>
    <property type="match status" value="2"/>
</dbReference>
<dbReference type="Gene3D" id="1.10.1170.10">
    <property type="entry name" value="Inhibitor Of Apoptosis Protein (2mihbC-IAP-1), Chain A"/>
    <property type="match status" value="2"/>
</dbReference>
<name>A0A6J8F170_MYTCO</name>
<dbReference type="PANTHER" id="PTHR10044">
    <property type="entry name" value="INHIBITOR OF APOPTOSIS"/>
    <property type="match status" value="1"/>
</dbReference>
<dbReference type="CDD" id="cd00022">
    <property type="entry name" value="BIR"/>
    <property type="match status" value="1"/>
</dbReference>
<evidence type="ECO:0000313" key="1">
    <source>
        <dbReference type="EMBL" id="CAC5426689.1"/>
    </source>
</evidence>
<organism evidence="1 2">
    <name type="scientific">Mytilus coruscus</name>
    <name type="common">Sea mussel</name>
    <dbReference type="NCBI Taxonomy" id="42192"/>
    <lineage>
        <taxon>Eukaryota</taxon>
        <taxon>Metazoa</taxon>
        <taxon>Spiralia</taxon>
        <taxon>Lophotrochozoa</taxon>
        <taxon>Mollusca</taxon>
        <taxon>Bivalvia</taxon>
        <taxon>Autobranchia</taxon>
        <taxon>Pteriomorphia</taxon>
        <taxon>Mytilida</taxon>
        <taxon>Mytiloidea</taxon>
        <taxon>Mytilidae</taxon>
        <taxon>Mytilinae</taxon>
        <taxon>Mytilus</taxon>
    </lineage>
</organism>
<proteinExistence type="predicted"/>